<evidence type="ECO:0000256" key="9">
    <source>
        <dbReference type="ARBA" id="ARBA00023239"/>
    </source>
</evidence>
<evidence type="ECO:0000256" key="3">
    <source>
        <dbReference type="ARBA" id="ARBA00007592"/>
    </source>
</evidence>
<keyword evidence="9 12" id="KW-0456">Lyase</keyword>
<dbReference type="Proteomes" id="UP000712673">
    <property type="component" value="Unassembled WGS sequence"/>
</dbReference>
<proteinExistence type="inferred from homology"/>
<dbReference type="PROSITE" id="PS00665">
    <property type="entry name" value="DHDPS_1"/>
    <property type="match status" value="1"/>
</dbReference>
<dbReference type="InterPro" id="IPR020625">
    <property type="entry name" value="Schiff_base-form_aldolases_AS"/>
</dbReference>
<dbReference type="PANTHER" id="PTHR12128:SF66">
    <property type="entry name" value="4-HYDROXY-2-OXOGLUTARATE ALDOLASE, MITOCHONDRIAL"/>
    <property type="match status" value="1"/>
</dbReference>
<feature type="site" description="Part of a proton relay during catalysis" evidence="12">
    <location>
        <position position="49"/>
    </location>
</feature>
<evidence type="ECO:0000256" key="5">
    <source>
        <dbReference type="ARBA" id="ARBA00022490"/>
    </source>
</evidence>
<evidence type="ECO:0000256" key="14">
    <source>
        <dbReference type="PIRSR" id="PIRSR001365-1"/>
    </source>
</evidence>
<dbReference type="HAMAP" id="MF_00418">
    <property type="entry name" value="DapA"/>
    <property type="match status" value="1"/>
</dbReference>
<evidence type="ECO:0000256" key="12">
    <source>
        <dbReference type="HAMAP-Rule" id="MF_00418"/>
    </source>
</evidence>
<evidence type="ECO:0000256" key="8">
    <source>
        <dbReference type="ARBA" id="ARBA00023154"/>
    </source>
</evidence>
<gene>
    <name evidence="12" type="primary">dapA</name>
    <name evidence="16" type="ORF">FJZ47_09220</name>
</gene>
<evidence type="ECO:0000256" key="13">
    <source>
        <dbReference type="PIRNR" id="PIRNR001365"/>
    </source>
</evidence>
<keyword evidence="8 12" id="KW-0457">Lysine biosynthesis</keyword>
<evidence type="ECO:0000313" key="17">
    <source>
        <dbReference type="Proteomes" id="UP000712673"/>
    </source>
</evidence>
<dbReference type="PANTHER" id="PTHR12128">
    <property type="entry name" value="DIHYDRODIPICOLINATE SYNTHASE"/>
    <property type="match status" value="1"/>
</dbReference>
<dbReference type="AlphaFoldDB" id="A0A937VZN9"/>
<evidence type="ECO:0000256" key="11">
    <source>
        <dbReference type="ARBA" id="ARBA00047836"/>
    </source>
</evidence>
<evidence type="ECO:0000256" key="6">
    <source>
        <dbReference type="ARBA" id="ARBA00022605"/>
    </source>
</evidence>
<dbReference type="EC" id="4.3.3.7" evidence="4 12"/>
<dbReference type="GO" id="GO:0009089">
    <property type="term" value="P:lysine biosynthetic process via diaminopimelate"/>
    <property type="evidence" value="ECO:0007669"/>
    <property type="project" value="UniProtKB-UniRule"/>
</dbReference>
<keyword evidence="10 12" id="KW-0704">Schiff base</keyword>
<keyword evidence="7 12" id="KW-0220">Diaminopimelate biosynthesis</keyword>
<dbReference type="CDD" id="cd00950">
    <property type="entry name" value="DHDPS"/>
    <property type="match status" value="1"/>
</dbReference>
<dbReference type="InterPro" id="IPR002220">
    <property type="entry name" value="DapA-like"/>
</dbReference>
<comment type="subcellular location">
    <subcellularLocation>
        <location evidence="12">Cytoplasm</location>
    </subcellularLocation>
</comment>
<sequence>MAQGNWSGIHIPIITPFKDDYSIDDDGLRRLVDYCIDEQKADGLVPCGTTGESPTLSHEEHHRVIEIVMQATAGRVPVIAGTGSNSTHDAIEMTKRAEQMGVAASLQVTPYYNKPEQHGLIAHFEAIAHNTSLPIILYNIPGRTGRLIDVKTMLELAKIDNIVGVKDAAANINQSMDLLQKTRTLSKKFYVLSGEDALTYPLLCLGGDGAIAAVAHVIGKELHEMMQAMARGDYKAAQDIHFRTLDVVNALFIESNPVPVKTAMEMMGQPAGKLRLPLVPMRPETRERLRQCLQALGKI</sequence>
<dbReference type="InterPro" id="IPR013785">
    <property type="entry name" value="Aldolase_TIM"/>
</dbReference>
<feature type="active site" description="Proton donor/acceptor" evidence="12 14">
    <location>
        <position position="138"/>
    </location>
</feature>
<keyword evidence="6 12" id="KW-0028">Amino-acid biosynthesis</keyword>
<dbReference type="PROSITE" id="PS00666">
    <property type="entry name" value="DHDPS_2"/>
    <property type="match status" value="1"/>
</dbReference>
<reference evidence="16" key="1">
    <citation type="submission" date="2019-03" db="EMBL/GenBank/DDBJ databases">
        <title>Lake Tanganyika Metagenome-Assembled Genomes (MAGs).</title>
        <authorList>
            <person name="Tran P."/>
        </authorList>
    </citation>
    <scope>NUCLEOTIDE SEQUENCE</scope>
    <source>
        <strain evidence="16">K_DeepCast_65m_m2_066</strain>
    </source>
</reference>
<dbReference type="GO" id="GO:0008840">
    <property type="term" value="F:4-hydroxy-tetrahydrodipicolinate synthase activity"/>
    <property type="evidence" value="ECO:0007669"/>
    <property type="project" value="UniProtKB-UniRule"/>
</dbReference>
<dbReference type="InterPro" id="IPR005263">
    <property type="entry name" value="DapA"/>
</dbReference>
<dbReference type="EMBL" id="VGLS01000233">
    <property type="protein sequence ID" value="MBM3223967.1"/>
    <property type="molecule type" value="Genomic_DNA"/>
</dbReference>
<feature type="binding site" evidence="12 15">
    <location>
        <position position="211"/>
    </location>
    <ligand>
        <name>pyruvate</name>
        <dbReference type="ChEBI" id="CHEBI:15361"/>
    </ligand>
</feature>
<name>A0A937VZN9_UNCTE</name>
<dbReference type="Gene3D" id="3.20.20.70">
    <property type="entry name" value="Aldolase class I"/>
    <property type="match status" value="1"/>
</dbReference>
<dbReference type="SMART" id="SM01130">
    <property type="entry name" value="DHDPS"/>
    <property type="match status" value="1"/>
</dbReference>
<evidence type="ECO:0000313" key="16">
    <source>
        <dbReference type="EMBL" id="MBM3223967.1"/>
    </source>
</evidence>
<dbReference type="InterPro" id="IPR020624">
    <property type="entry name" value="Schiff_base-form_aldolases_CS"/>
</dbReference>
<organism evidence="16 17">
    <name type="scientific">Tectimicrobiota bacterium</name>
    <dbReference type="NCBI Taxonomy" id="2528274"/>
    <lineage>
        <taxon>Bacteria</taxon>
        <taxon>Pseudomonadati</taxon>
        <taxon>Nitrospinota/Tectimicrobiota group</taxon>
        <taxon>Candidatus Tectimicrobiota</taxon>
    </lineage>
</organism>
<feature type="binding site" evidence="12 15">
    <location>
        <position position="50"/>
    </location>
    <ligand>
        <name>pyruvate</name>
        <dbReference type="ChEBI" id="CHEBI:15361"/>
    </ligand>
</feature>
<dbReference type="Pfam" id="PF00701">
    <property type="entry name" value="DHDPS"/>
    <property type="match status" value="1"/>
</dbReference>
<comment type="function">
    <text evidence="1 12">Catalyzes the condensation of (S)-aspartate-beta-semialdehyde [(S)-ASA] and pyruvate to 4-hydroxy-tetrahydrodipicolinate (HTPA).</text>
</comment>
<dbReference type="GO" id="GO:0005829">
    <property type="term" value="C:cytosol"/>
    <property type="evidence" value="ECO:0007669"/>
    <property type="project" value="TreeGrafter"/>
</dbReference>
<evidence type="ECO:0000256" key="1">
    <source>
        <dbReference type="ARBA" id="ARBA00003294"/>
    </source>
</evidence>
<protein>
    <recommendedName>
        <fullName evidence="4 12">4-hydroxy-tetrahydrodipicolinate synthase</fullName>
        <shortName evidence="12">HTPA synthase</shortName>
        <ecNumber evidence="4 12">4.3.3.7</ecNumber>
    </recommendedName>
</protein>
<dbReference type="PIRSF" id="PIRSF001365">
    <property type="entry name" value="DHDPS"/>
    <property type="match status" value="1"/>
</dbReference>
<comment type="similarity">
    <text evidence="3 12 13">Belongs to the DapA family.</text>
</comment>
<evidence type="ECO:0000256" key="10">
    <source>
        <dbReference type="ARBA" id="ARBA00023270"/>
    </source>
</evidence>
<feature type="site" description="Part of a proton relay during catalysis" evidence="12">
    <location>
        <position position="112"/>
    </location>
</feature>
<dbReference type="PRINTS" id="PR00146">
    <property type="entry name" value="DHPICSNTHASE"/>
</dbReference>
<keyword evidence="5 12" id="KW-0963">Cytoplasm</keyword>
<dbReference type="GO" id="GO:0019877">
    <property type="term" value="P:diaminopimelate biosynthetic process"/>
    <property type="evidence" value="ECO:0007669"/>
    <property type="project" value="UniProtKB-UniRule"/>
</dbReference>
<accession>A0A937VZN9</accession>
<comment type="subunit">
    <text evidence="12">Homotetramer; dimer of dimers.</text>
</comment>
<evidence type="ECO:0000256" key="15">
    <source>
        <dbReference type="PIRSR" id="PIRSR001365-2"/>
    </source>
</evidence>
<dbReference type="SUPFAM" id="SSF51569">
    <property type="entry name" value="Aldolase"/>
    <property type="match status" value="1"/>
</dbReference>
<comment type="catalytic activity">
    <reaction evidence="11 12">
        <text>L-aspartate 4-semialdehyde + pyruvate = (2S,4S)-4-hydroxy-2,3,4,5-tetrahydrodipicolinate + H2O + H(+)</text>
        <dbReference type="Rhea" id="RHEA:34171"/>
        <dbReference type="ChEBI" id="CHEBI:15361"/>
        <dbReference type="ChEBI" id="CHEBI:15377"/>
        <dbReference type="ChEBI" id="CHEBI:15378"/>
        <dbReference type="ChEBI" id="CHEBI:67139"/>
        <dbReference type="ChEBI" id="CHEBI:537519"/>
        <dbReference type="EC" id="4.3.3.7"/>
    </reaction>
</comment>
<evidence type="ECO:0000256" key="7">
    <source>
        <dbReference type="ARBA" id="ARBA00022915"/>
    </source>
</evidence>
<comment type="caution">
    <text evidence="16">The sequence shown here is derived from an EMBL/GenBank/DDBJ whole genome shotgun (WGS) entry which is preliminary data.</text>
</comment>
<evidence type="ECO:0000256" key="4">
    <source>
        <dbReference type="ARBA" id="ARBA00012086"/>
    </source>
</evidence>
<evidence type="ECO:0000256" key="2">
    <source>
        <dbReference type="ARBA" id="ARBA00005120"/>
    </source>
</evidence>
<dbReference type="NCBIfam" id="TIGR00674">
    <property type="entry name" value="dapA"/>
    <property type="match status" value="1"/>
</dbReference>
<comment type="pathway">
    <text evidence="2 12">Amino-acid biosynthesis; L-lysine biosynthesis via DAP pathway; (S)-tetrahydrodipicolinate from L-aspartate: step 3/4.</text>
</comment>
<feature type="active site" description="Schiff-base intermediate with substrate" evidence="12 14">
    <location>
        <position position="166"/>
    </location>
</feature>
<comment type="caution">
    <text evidence="12">Was originally thought to be a dihydrodipicolinate synthase (DHDPS), catalyzing the condensation of (S)-aspartate-beta-semialdehyde [(S)-ASA] and pyruvate to dihydrodipicolinate (DHDP). However, it was shown in E.coli that the product of the enzymatic reaction is not dihydrodipicolinate but in fact (4S)-4-hydroxy-2,3,4,5-tetrahydro-(2S)-dipicolinic acid (HTPA), and that the consecutive dehydration reaction leading to DHDP is not spontaneous but catalyzed by DapB.</text>
</comment>